<dbReference type="Pfam" id="PF00672">
    <property type="entry name" value="HAMP"/>
    <property type="match status" value="1"/>
</dbReference>
<evidence type="ECO:0000256" key="3">
    <source>
        <dbReference type="ARBA" id="ARBA00022500"/>
    </source>
</evidence>
<dbReference type="CDD" id="cd11386">
    <property type="entry name" value="MCP_signal"/>
    <property type="match status" value="1"/>
</dbReference>
<keyword evidence="10" id="KW-1185">Reference proteome</keyword>
<dbReference type="Proteomes" id="UP000217696">
    <property type="component" value="Chromosome"/>
</dbReference>
<comment type="subcellular location">
    <subcellularLocation>
        <location evidence="1">Cell membrane</location>
        <topology evidence="1">Multi-pass membrane protein</topology>
    </subcellularLocation>
</comment>
<protein>
    <submittedName>
        <fullName evidence="9">Methyl-accepting chemotaxis protein McpB</fullName>
    </submittedName>
</protein>
<sequence>MNLQTRSLLIILSAVLLIFSAIFGTTSILSKNMTENDAQKLANSLATEQANRISLQLQSPLDSARMLAYAIESMKTSNNVSPDTYKNMFKNTLEKNKDFLGVWSVSEPNALGDKAIQTRYAGDYDRTGRFSLFWARGENGITTSRIEGTESMKETSDFDYYYLPKKSGKETIMNPYFYEIHEKKVLITSLIVPMFVNDQFIGVVGIDVSLDHLNELNSKLKVYDSGFGVLLSNNGTFVAHPNKDNIGKTVDELKGLQNKEQLKQAVKTGTAYTITDYSPTAKTDLYKVTQPVSIGNTGTPWAYVVAAPMNEVMANSNKIMTTNVIMAVIGIIILAVILVFITRNIVQPIRRTIEHCRKMATGDFSFEVSEQSLHRKDEIKDLAIALIEIKTNIRKMLENIKETTDSVTLSASHLKSNTEQGTRSANDLTVSVQKVASGSVTQEKSAEESVQAIEEMAIGIQRVAETASTIAEGSTEIISQVHQGNSSIQQSIQQMKSIQDATQKTASIVQTLKDDSKEIGQILQLITEISGQTNLLALNAAIEAARAGEAGKGFAVVADEIRKLADQTGVSADKISNLITKVQINTEQAVQSMDESEQNVQSGISVIHQVNEMFSIIMHIVENASSQIQEMSAVSEQMSASTEEVTASVESMSHVAKQSADNTNQIVKSAEDQLAIMNNIQESASSLFKTAENLEKLMKQFKIY</sequence>
<dbReference type="CDD" id="cd06225">
    <property type="entry name" value="HAMP"/>
    <property type="match status" value="1"/>
</dbReference>
<evidence type="ECO:0000256" key="2">
    <source>
        <dbReference type="ARBA" id="ARBA00022475"/>
    </source>
</evidence>
<gene>
    <name evidence="9" type="primary">mcpB_18</name>
    <name evidence="9" type="ORF">CB4_03643</name>
</gene>
<dbReference type="AlphaFoldDB" id="A0A0U5C9T9"/>
<evidence type="ECO:0000256" key="8">
    <source>
        <dbReference type="ARBA" id="ARBA00029447"/>
    </source>
</evidence>
<dbReference type="PANTHER" id="PTHR32089">
    <property type="entry name" value="METHYL-ACCEPTING CHEMOTAXIS PROTEIN MCPB"/>
    <property type="match status" value="1"/>
</dbReference>
<evidence type="ECO:0000313" key="10">
    <source>
        <dbReference type="Proteomes" id="UP000217696"/>
    </source>
</evidence>
<proteinExistence type="inferred from homology"/>
<dbReference type="SMART" id="SM00283">
    <property type="entry name" value="MA"/>
    <property type="match status" value="1"/>
</dbReference>
<reference evidence="9 10" key="1">
    <citation type="submission" date="2015-12" db="EMBL/GenBank/DDBJ databases">
        <title>Genome sequence of Aneurinibacillus soli.</title>
        <authorList>
            <person name="Lee J.S."/>
            <person name="Lee K.C."/>
            <person name="Kim K.K."/>
            <person name="Lee B.W."/>
        </authorList>
    </citation>
    <scope>NUCLEOTIDE SEQUENCE [LARGE SCALE GENOMIC DNA]</scope>
    <source>
        <strain evidence="9 10">CB4</strain>
    </source>
</reference>
<accession>A0A0U5C9T9</accession>
<evidence type="ECO:0000256" key="6">
    <source>
        <dbReference type="ARBA" id="ARBA00023136"/>
    </source>
</evidence>
<dbReference type="Gene3D" id="6.10.340.10">
    <property type="match status" value="1"/>
</dbReference>
<dbReference type="InterPro" id="IPR033479">
    <property type="entry name" value="dCache_1"/>
</dbReference>
<keyword evidence="4" id="KW-0812">Transmembrane</keyword>
<dbReference type="SUPFAM" id="SSF58104">
    <property type="entry name" value="Methyl-accepting chemotaxis protein (MCP) signaling domain"/>
    <property type="match status" value="1"/>
</dbReference>
<dbReference type="CDD" id="cd12912">
    <property type="entry name" value="PDC2_MCP_like"/>
    <property type="match status" value="1"/>
</dbReference>
<dbReference type="OrthoDB" id="9760371at2"/>
<evidence type="ECO:0000256" key="1">
    <source>
        <dbReference type="ARBA" id="ARBA00004651"/>
    </source>
</evidence>
<dbReference type="CDD" id="cd12913">
    <property type="entry name" value="PDC1_MCP_like"/>
    <property type="match status" value="1"/>
</dbReference>
<organism evidence="9 10">
    <name type="scientific">Aneurinibacillus soli</name>
    <dbReference type="NCBI Taxonomy" id="1500254"/>
    <lineage>
        <taxon>Bacteria</taxon>
        <taxon>Bacillati</taxon>
        <taxon>Bacillota</taxon>
        <taxon>Bacilli</taxon>
        <taxon>Bacillales</taxon>
        <taxon>Paenibacillaceae</taxon>
        <taxon>Aneurinibacillus group</taxon>
        <taxon>Aneurinibacillus</taxon>
    </lineage>
</organism>
<dbReference type="InterPro" id="IPR003660">
    <property type="entry name" value="HAMP_dom"/>
</dbReference>
<keyword evidence="3" id="KW-0145">Chemotaxis</keyword>
<dbReference type="PROSITE" id="PS50885">
    <property type="entry name" value="HAMP"/>
    <property type="match status" value="1"/>
</dbReference>
<dbReference type="InterPro" id="IPR004089">
    <property type="entry name" value="MCPsignal_dom"/>
</dbReference>
<evidence type="ECO:0000256" key="7">
    <source>
        <dbReference type="ARBA" id="ARBA00023224"/>
    </source>
</evidence>
<evidence type="ECO:0000256" key="5">
    <source>
        <dbReference type="ARBA" id="ARBA00022989"/>
    </source>
</evidence>
<keyword evidence="2" id="KW-1003">Cell membrane</keyword>
<evidence type="ECO:0000256" key="4">
    <source>
        <dbReference type="ARBA" id="ARBA00022692"/>
    </source>
</evidence>
<dbReference type="Gene3D" id="1.10.287.950">
    <property type="entry name" value="Methyl-accepting chemotaxis protein"/>
    <property type="match status" value="1"/>
</dbReference>
<dbReference type="KEGG" id="asoc:CB4_03643"/>
<dbReference type="Gene3D" id="3.30.450.20">
    <property type="entry name" value="PAS domain"/>
    <property type="match status" value="2"/>
</dbReference>
<dbReference type="GO" id="GO:0007165">
    <property type="term" value="P:signal transduction"/>
    <property type="evidence" value="ECO:0007669"/>
    <property type="project" value="UniProtKB-KW"/>
</dbReference>
<keyword evidence="7" id="KW-0807">Transducer</keyword>
<comment type="similarity">
    <text evidence="8">Belongs to the methyl-accepting chemotaxis (MCP) protein family.</text>
</comment>
<keyword evidence="6" id="KW-0472">Membrane</keyword>
<dbReference type="Pfam" id="PF02743">
    <property type="entry name" value="dCache_1"/>
    <property type="match status" value="1"/>
</dbReference>
<dbReference type="EMBL" id="AP017312">
    <property type="protein sequence ID" value="BAU29443.1"/>
    <property type="molecule type" value="Genomic_DNA"/>
</dbReference>
<dbReference type="RefSeq" id="WP_096467121.1">
    <property type="nucleotide sequence ID" value="NZ_AP017312.1"/>
</dbReference>
<name>A0A0U5C9T9_9BACL</name>
<evidence type="ECO:0000313" key="9">
    <source>
        <dbReference type="EMBL" id="BAU29443.1"/>
    </source>
</evidence>
<dbReference type="PANTHER" id="PTHR32089:SF112">
    <property type="entry name" value="LYSOZYME-LIKE PROTEIN-RELATED"/>
    <property type="match status" value="1"/>
</dbReference>
<dbReference type="SMART" id="SM00304">
    <property type="entry name" value="HAMP"/>
    <property type="match status" value="2"/>
</dbReference>
<dbReference type="GO" id="GO:0005886">
    <property type="term" value="C:plasma membrane"/>
    <property type="evidence" value="ECO:0007669"/>
    <property type="project" value="UniProtKB-SubCell"/>
</dbReference>
<dbReference type="PROSITE" id="PS50111">
    <property type="entry name" value="CHEMOTAXIS_TRANSDUC_2"/>
    <property type="match status" value="1"/>
</dbReference>
<dbReference type="Pfam" id="PF00015">
    <property type="entry name" value="MCPsignal"/>
    <property type="match status" value="1"/>
</dbReference>
<keyword evidence="5" id="KW-1133">Transmembrane helix</keyword>
<dbReference type="GO" id="GO:0006935">
    <property type="term" value="P:chemotaxis"/>
    <property type="evidence" value="ECO:0007669"/>
    <property type="project" value="UniProtKB-KW"/>
</dbReference>